<comment type="caution">
    <text evidence="2">The sequence shown here is derived from an EMBL/GenBank/DDBJ whole genome shotgun (WGS) entry which is preliminary data.</text>
</comment>
<dbReference type="EMBL" id="JEMU01000004">
    <property type="protein sequence ID" value="KAJ03958.1"/>
    <property type="molecule type" value="Genomic_DNA"/>
</dbReference>
<evidence type="ECO:0000313" key="2">
    <source>
        <dbReference type="EMBL" id="KAJ03958.1"/>
    </source>
</evidence>
<gene>
    <name evidence="2" type="ORF">PM02_06475</name>
</gene>
<dbReference type="Pfam" id="PF00535">
    <property type="entry name" value="Glycos_transf_2"/>
    <property type="match status" value="1"/>
</dbReference>
<reference evidence="2 3" key="1">
    <citation type="journal article" date="2014" name="Genome Announc.">
        <title>Draft Genome Sequences of Two Isolates of the Roseobacter Group, Sulfitobacter sp. Strains 3SOLIMAR09 and 1FIGIMAR09, from Harbors of Mallorca Island (Mediterranean Sea).</title>
        <authorList>
            <person name="Mas-Llado M."/>
            <person name="Pina-Villalonga J.M."/>
            <person name="Brunet-Galmes I."/>
            <person name="Nogales B."/>
            <person name="Bosch R."/>
        </authorList>
    </citation>
    <scope>NUCLEOTIDE SEQUENCE [LARGE SCALE GENOMIC DNA]</scope>
    <source>
        <strain evidence="2 3">1FIGIMAR09</strain>
    </source>
</reference>
<dbReference type="SUPFAM" id="SSF53448">
    <property type="entry name" value="Nucleotide-diphospho-sugar transferases"/>
    <property type="match status" value="1"/>
</dbReference>
<dbReference type="Proteomes" id="UP000027337">
    <property type="component" value="Unassembled WGS sequence"/>
</dbReference>
<dbReference type="InterPro" id="IPR001173">
    <property type="entry name" value="Glyco_trans_2-like"/>
</dbReference>
<evidence type="ECO:0000259" key="1">
    <source>
        <dbReference type="Pfam" id="PF00535"/>
    </source>
</evidence>
<dbReference type="eggNOG" id="COG0463">
    <property type="taxonomic scope" value="Bacteria"/>
</dbReference>
<feature type="domain" description="Glycosyltransferase 2-like" evidence="1">
    <location>
        <begin position="7"/>
        <end position="142"/>
    </location>
</feature>
<dbReference type="STRING" id="83219.PM02_06475"/>
<sequence>MTKIVTILMGVLNGAKWLQPQLNSIAEQDHEAWVIRFSDDGSTDLSADIIAGFSEQHPDRVHRGTGPKSGFGDNYMQLIRDLPKQAGYTAFADQDDVWNSNKLGRAVAALAASGEEPALYCGRRWLWYPKADRRIKSSQPSREFGFRNALIENVAAGNTVLLNPAAARLARQAARMITKPVFAHDWWLYQLITGAGGKVVFDNGPPCILYRQHSANAVGAGHGIAAQIRRKTGVLKGNFARRIKQNLAVLDQIKPLLTEESLRDLRRFELARNAALHQRLLLLNEIRPYRQTSAGTLGFWGAASLGQI</sequence>
<name>A0A061SVS0_9RHOB</name>
<dbReference type="AlphaFoldDB" id="A0A061SVS0"/>
<dbReference type="PANTHER" id="PTHR43685">
    <property type="entry name" value="GLYCOSYLTRANSFERASE"/>
    <property type="match status" value="1"/>
</dbReference>
<dbReference type="PANTHER" id="PTHR43685:SF2">
    <property type="entry name" value="GLYCOSYLTRANSFERASE 2-LIKE DOMAIN-CONTAINING PROTEIN"/>
    <property type="match status" value="1"/>
</dbReference>
<keyword evidence="3" id="KW-1185">Reference proteome</keyword>
<dbReference type="InterPro" id="IPR050834">
    <property type="entry name" value="Glycosyltransf_2"/>
</dbReference>
<accession>A0A061SVS0</accession>
<keyword evidence="2" id="KW-0808">Transferase</keyword>
<protein>
    <submittedName>
        <fullName evidence="2">Glycosyl transferase family 2</fullName>
    </submittedName>
</protein>
<dbReference type="InterPro" id="IPR029044">
    <property type="entry name" value="Nucleotide-diphossugar_trans"/>
</dbReference>
<organism evidence="2 3">
    <name type="scientific">Sulfitobacter mediterraneus</name>
    <dbReference type="NCBI Taxonomy" id="83219"/>
    <lineage>
        <taxon>Bacteria</taxon>
        <taxon>Pseudomonadati</taxon>
        <taxon>Pseudomonadota</taxon>
        <taxon>Alphaproteobacteria</taxon>
        <taxon>Rhodobacterales</taxon>
        <taxon>Roseobacteraceae</taxon>
        <taxon>Sulfitobacter</taxon>
    </lineage>
</organism>
<proteinExistence type="predicted"/>
<dbReference type="GO" id="GO:0016740">
    <property type="term" value="F:transferase activity"/>
    <property type="evidence" value="ECO:0007669"/>
    <property type="project" value="UniProtKB-KW"/>
</dbReference>
<dbReference type="Gene3D" id="3.90.550.10">
    <property type="entry name" value="Spore Coat Polysaccharide Biosynthesis Protein SpsA, Chain A"/>
    <property type="match status" value="1"/>
</dbReference>
<evidence type="ECO:0000313" key="3">
    <source>
        <dbReference type="Proteomes" id="UP000027337"/>
    </source>
</evidence>